<sequence length="62" mass="7220">KTKGRSCSFFYLLPTLLLLLGGFTLHIWQYGVPKSVSHLMTQLELHWLESFWMPQETCTSDC</sequence>
<proteinExistence type="predicted"/>
<evidence type="ECO:0000256" key="1">
    <source>
        <dbReference type="SAM" id="Phobius"/>
    </source>
</evidence>
<organism evidence="2 3">
    <name type="scientific">Cirrhinus mrigala</name>
    <name type="common">Mrigala</name>
    <dbReference type="NCBI Taxonomy" id="683832"/>
    <lineage>
        <taxon>Eukaryota</taxon>
        <taxon>Metazoa</taxon>
        <taxon>Chordata</taxon>
        <taxon>Craniata</taxon>
        <taxon>Vertebrata</taxon>
        <taxon>Euteleostomi</taxon>
        <taxon>Actinopterygii</taxon>
        <taxon>Neopterygii</taxon>
        <taxon>Teleostei</taxon>
        <taxon>Ostariophysi</taxon>
        <taxon>Cypriniformes</taxon>
        <taxon>Cyprinidae</taxon>
        <taxon>Labeoninae</taxon>
        <taxon>Labeonini</taxon>
        <taxon>Cirrhinus</taxon>
    </lineage>
</organism>
<accession>A0ABD0PPG3</accession>
<keyword evidence="3" id="KW-1185">Reference proteome</keyword>
<keyword evidence="1" id="KW-0472">Membrane</keyword>
<evidence type="ECO:0000313" key="2">
    <source>
        <dbReference type="EMBL" id="KAL0175692.1"/>
    </source>
</evidence>
<feature type="transmembrane region" description="Helical" evidence="1">
    <location>
        <begin position="9"/>
        <end position="30"/>
    </location>
</feature>
<feature type="non-terminal residue" evidence="2">
    <location>
        <position position="1"/>
    </location>
</feature>
<keyword evidence="1" id="KW-1133">Transmembrane helix</keyword>
<name>A0ABD0PPG3_CIRMR</name>
<evidence type="ECO:0000313" key="3">
    <source>
        <dbReference type="Proteomes" id="UP001529510"/>
    </source>
</evidence>
<reference evidence="2 3" key="1">
    <citation type="submission" date="2024-05" db="EMBL/GenBank/DDBJ databases">
        <title>Genome sequencing and assembly of Indian major carp, Cirrhinus mrigala (Hamilton, 1822).</title>
        <authorList>
            <person name="Mohindra V."/>
            <person name="Chowdhury L.M."/>
            <person name="Lal K."/>
            <person name="Jena J.K."/>
        </authorList>
    </citation>
    <scope>NUCLEOTIDE SEQUENCE [LARGE SCALE GENOMIC DNA]</scope>
    <source>
        <strain evidence="2">CM1030</strain>
        <tissue evidence="2">Blood</tissue>
    </source>
</reference>
<dbReference type="AlphaFoldDB" id="A0ABD0PPG3"/>
<protein>
    <submittedName>
        <fullName evidence="2">Uncharacterized protein</fullName>
    </submittedName>
</protein>
<comment type="caution">
    <text evidence="2">The sequence shown here is derived from an EMBL/GenBank/DDBJ whole genome shotgun (WGS) entry which is preliminary data.</text>
</comment>
<gene>
    <name evidence="2" type="ORF">M9458_028022</name>
</gene>
<dbReference type="Proteomes" id="UP001529510">
    <property type="component" value="Unassembled WGS sequence"/>
</dbReference>
<keyword evidence="1" id="KW-0812">Transmembrane</keyword>
<dbReference type="EMBL" id="JAMKFB020000014">
    <property type="protein sequence ID" value="KAL0175692.1"/>
    <property type="molecule type" value="Genomic_DNA"/>
</dbReference>
<feature type="non-terminal residue" evidence="2">
    <location>
        <position position="62"/>
    </location>
</feature>